<evidence type="ECO:0000313" key="3">
    <source>
        <dbReference type="Proteomes" id="UP000001056"/>
    </source>
</evidence>
<feature type="compositionally biased region" description="Low complexity" evidence="1">
    <location>
        <begin position="17"/>
        <end position="31"/>
    </location>
</feature>
<dbReference type="InParanoid" id="Q2HGI5"/>
<feature type="region of interest" description="Disordered" evidence="1">
    <location>
        <begin position="537"/>
        <end position="603"/>
    </location>
</feature>
<accession>Q2HGI5</accession>
<dbReference type="OrthoDB" id="10522889at2759"/>
<evidence type="ECO:0000256" key="1">
    <source>
        <dbReference type="SAM" id="MobiDB-lite"/>
    </source>
</evidence>
<feature type="compositionally biased region" description="Basic residues" evidence="1">
    <location>
        <begin position="481"/>
        <end position="491"/>
    </location>
</feature>
<protein>
    <submittedName>
        <fullName evidence="2">Uncharacterized protein</fullName>
    </submittedName>
</protein>
<feature type="compositionally biased region" description="Low complexity" evidence="1">
    <location>
        <begin position="320"/>
        <end position="335"/>
    </location>
</feature>
<feature type="compositionally biased region" description="Basic residues" evidence="1">
    <location>
        <begin position="566"/>
        <end position="576"/>
    </location>
</feature>
<feature type="compositionally biased region" description="Polar residues" evidence="1">
    <location>
        <begin position="1"/>
        <end position="10"/>
    </location>
</feature>
<feature type="compositionally biased region" description="Basic residues" evidence="1">
    <location>
        <begin position="68"/>
        <end position="84"/>
    </location>
</feature>
<dbReference type="VEuPathDB" id="FungiDB:CHGG_00669"/>
<sequence>MTDPKGQQTGAHGPGSPEAQIAIPQIVIQPANNSDEISPIAHHLAQRGRPIPPSDRNFLEVPRPSRQSNRRASSHRRSSSKSRRPFGPGNLPLSLTGPVEAFHVPIDPLRMHPTGLTNSSTSPAATATDNPPGLRFDGNPFTPHGREVMAKVEKMLAANKELKPEPEGFKFSHLLESSFYKKLTSPTRLFSKSKPKQPIKPHQIRHVVSLEPLPTPDEIPRVPSPRLRQNERINVQKREKALQVLGETPQFGAVPASDPARSPPSSAEDPFAESSSRGATRAPTAFETRLRTTKSAGALLSGPTADPFQTERKARQGPRTTTTGTATTTNARTATSGSFSQGRSAPVRRKKISTWNPVPSARPEQRHARPCADAGSEPRCGELHVGAAAAAATNTTTPTAADNVAGAVVAGAADEGGSGAVERVAGVVPRLALSLRWVSSGRRRGWVWAEEEERKEGGEGEEELPWWEEDGAGPEEEEGRGRRRAAGGVGRRGRQVRVRVQRCRCERGGRLGAWVVWVGSWKASPDTGARRTSAALHQAAVGPVPPACGRGGGGERRRLPGPLRGLGRRVPRRGGRSRLFGTGPPPRARKMANGGRARGRRGQ</sequence>
<organism evidence="2 3">
    <name type="scientific">Chaetomium globosum (strain ATCC 6205 / CBS 148.51 / DSM 1962 / NBRC 6347 / NRRL 1970)</name>
    <name type="common">Soil fungus</name>
    <dbReference type="NCBI Taxonomy" id="306901"/>
    <lineage>
        <taxon>Eukaryota</taxon>
        <taxon>Fungi</taxon>
        <taxon>Dikarya</taxon>
        <taxon>Ascomycota</taxon>
        <taxon>Pezizomycotina</taxon>
        <taxon>Sordariomycetes</taxon>
        <taxon>Sordariomycetidae</taxon>
        <taxon>Sordariales</taxon>
        <taxon>Chaetomiaceae</taxon>
        <taxon>Chaetomium</taxon>
    </lineage>
</organism>
<dbReference type="Proteomes" id="UP000001056">
    <property type="component" value="Unassembled WGS sequence"/>
</dbReference>
<dbReference type="GeneID" id="4386848"/>
<feature type="region of interest" description="Disordered" evidence="1">
    <location>
        <begin position="450"/>
        <end position="491"/>
    </location>
</feature>
<proteinExistence type="predicted"/>
<feature type="compositionally biased region" description="Acidic residues" evidence="1">
    <location>
        <begin position="459"/>
        <end position="478"/>
    </location>
</feature>
<feature type="compositionally biased region" description="Low complexity" evidence="1">
    <location>
        <begin position="253"/>
        <end position="267"/>
    </location>
</feature>
<gene>
    <name evidence="2" type="ORF">CHGG_00669</name>
</gene>
<evidence type="ECO:0000313" key="2">
    <source>
        <dbReference type="EMBL" id="EAQ92434.1"/>
    </source>
</evidence>
<dbReference type="HOGENOM" id="CLU_452691_0_0_1"/>
<dbReference type="EMBL" id="CH408029">
    <property type="protein sequence ID" value="EAQ92434.1"/>
    <property type="molecule type" value="Genomic_DNA"/>
</dbReference>
<dbReference type="RefSeq" id="XP_001219890.1">
    <property type="nucleotide sequence ID" value="XM_001219889.1"/>
</dbReference>
<dbReference type="eggNOG" id="ENOG502T5ZB">
    <property type="taxonomic scope" value="Eukaryota"/>
</dbReference>
<feature type="region of interest" description="Disordered" evidence="1">
    <location>
        <begin position="1"/>
        <end position="97"/>
    </location>
</feature>
<dbReference type="AlphaFoldDB" id="Q2HGI5"/>
<feature type="region of interest" description="Disordered" evidence="1">
    <location>
        <begin position="246"/>
        <end position="377"/>
    </location>
</feature>
<keyword evidence="3" id="KW-1185">Reference proteome</keyword>
<reference evidence="3" key="1">
    <citation type="journal article" date="2015" name="Genome Announc.">
        <title>Draft genome sequence of the cellulolytic fungus Chaetomium globosum.</title>
        <authorList>
            <person name="Cuomo C.A."/>
            <person name="Untereiner W.A."/>
            <person name="Ma L.-J."/>
            <person name="Grabherr M."/>
            <person name="Birren B.W."/>
        </authorList>
    </citation>
    <scope>NUCLEOTIDE SEQUENCE [LARGE SCALE GENOMIC DNA]</scope>
    <source>
        <strain evidence="3">ATCC 6205 / CBS 148.51 / DSM 1962 / NBRC 6347 / NRRL 1970</strain>
    </source>
</reference>
<feature type="compositionally biased region" description="Low complexity" evidence="1">
    <location>
        <begin position="117"/>
        <end position="132"/>
    </location>
</feature>
<name>Q2HGI5_CHAGB</name>
<feature type="region of interest" description="Disordered" evidence="1">
    <location>
        <begin position="110"/>
        <end position="134"/>
    </location>
</feature>